<keyword evidence="5" id="KW-0175">Coiled coil</keyword>
<dbReference type="GO" id="GO:0005739">
    <property type="term" value="C:mitochondrion"/>
    <property type="evidence" value="ECO:0007669"/>
    <property type="project" value="UniProtKB-SubCell"/>
</dbReference>
<dbReference type="Proteomes" id="UP001420932">
    <property type="component" value="Unassembled WGS sequence"/>
</dbReference>
<dbReference type="EMBL" id="JBBNAF010000010">
    <property type="protein sequence ID" value="KAK9106459.1"/>
    <property type="molecule type" value="Genomic_DNA"/>
</dbReference>
<comment type="subcellular location">
    <subcellularLocation>
        <location evidence="2">Membrane</location>
    </subcellularLocation>
    <subcellularLocation>
        <location evidence="1">Mitochondrion</location>
    </subcellularLocation>
</comment>
<protein>
    <submittedName>
        <fullName evidence="8">Uncharacterized protein</fullName>
    </submittedName>
</protein>
<keyword evidence="6" id="KW-0496">Mitochondrion</keyword>
<evidence type="ECO:0000313" key="8">
    <source>
        <dbReference type="EMBL" id="KAK9106459.1"/>
    </source>
</evidence>
<dbReference type="PANTHER" id="PTHR14360">
    <property type="entry name" value="PROTEIN FMP32, MITOCHONDRIAL"/>
    <property type="match status" value="1"/>
</dbReference>
<keyword evidence="3" id="KW-0812">Transmembrane</keyword>
<dbReference type="Pfam" id="PF07798">
    <property type="entry name" value="CCDC90-like"/>
    <property type="match status" value="2"/>
</dbReference>
<comment type="caution">
    <text evidence="8">The sequence shown here is derived from an EMBL/GenBank/DDBJ whole genome shotgun (WGS) entry which is preliminary data.</text>
</comment>
<dbReference type="Gene3D" id="1.20.5.340">
    <property type="match status" value="2"/>
</dbReference>
<evidence type="ECO:0000256" key="7">
    <source>
        <dbReference type="ARBA" id="ARBA00023136"/>
    </source>
</evidence>
<evidence type="ECO:0000256" key="5">
    <source>
        <dbReference type="ARBA" id="ARBA00023054"/>
    </source>
</evidence>
<evidence type="ECO:0000256" key="1">
    <source>
        <dbReference type="ARBA" id="ARBA00004173"/>
    </source>
</evidence>
<sequence>MDDSHSNCNCKLMQPHATHRLSCLNWPCLSIKLYMCHSNILLKTNEVGFLRRRAGEDHILMVDTLALVRRLEGQGVPSKQAEAITGVITEVSNDSLENVAQSFVSKGESQKVRRLEGQGVPSKQAEAITGVITEVSNDSLENVAQSFVSKGESQKNEMIHDSNLSRFKSNTEYQIDKVTAGQKAESANLNNKLDLHKRCAIHGDMGSIGFPTLTTTLTRHTSYGLGVIGKNEIDDLYA</sequence>
<name>A0AAP0F7S7_9MAGN</name>
<dbReference type="AlphaFoldDB" id="A0AAP0F7S7"/>
<gene>
    <name evidence="8" type="ORF">Syun_022470</name>
</gene>
<dbReference type="PANTHER" id="PTHR14360:SF1">
    <property type="entry name" value="PROTEIN FMP32, MITOCHONDRIAL"/>
    <property type="match status" value="1"/>
</dbReference>
<evidence type="ECO:0000256" key="6">
    <source>
        <dbReference type="ARBA" id="ARBA00023128"/>
    </source>
</evidence>
<evidence type="ECO:0000256" key="4">
    <source>
        <dbReference type="ARBA" id="ARBA00022989"/>
    </source>
</evidence>
<evidence type="ECO:0000256" key="3">
    <source>
        <dbReference type="ARBA" id="ARBA00022692"/>
    </source>
</evidence>
<evidence type="ECO:0000256" key="2">
    <source>
        <dbReference type="ARBA" id="ARBA00004370"/>
    </source>
</evidence>
<dbReference type="GO" id="GO:0016020">
    <property type="term" value="C:membrane"/>
    <property type="evidence" value="ECO:0007669"/>
    <property type="project" value="UniProtKB-SubCell"/>
</dbReference>
<keyword evidence="9" id="KW-1185">Reference proteome</keyword>
<reference evidence="8 9" key="1">
    <citation type="submission" date="2024-01" db="EMBL/GenBank/DDBJ databases">
        <title>Genome assemblies of Stephania.</title>
        <authorList>
            <person name="Yang L."/>
        </authorList>
    </citation>
    <scope>NUCLEOTIDE SEQUENCE [LARGE SCALE GENOMIC DNA]</scope>
    <source>
        <strain evidence="8">YNDBR</strain>
        <tissue evidence="8">Leaf</tissue>
    </source>
</reference>
<accession>A0AAP0F7S7</accession>
<evidence type="ECO:0000313" key="9">
    <source>
        <dbReference type="Proteomes" id="UP001420932"/>
    </source>
</evidence>
<dbReference type="InterPro" id="IPR024461">
    <property type="entry name" value="CCDC90-like"/>
</dbReference>
<keyword evidence="7" id="KW-0472">Membrane</keyword>
<organism evidence="8 9">
    <name type="scientific">Stephania yunnanensis</name>
    <dbReference type="NCBI Taxonomy" id="152371"/>
    <lineage>
        <taxon>Eukaryota</taxon>
        <taxon>Viridiplantae</taxon>
        <taxon>Streptophyta</taxon>
        <taxon>Embryophyta</taxon>
        <taxon>Tracheophyta</taxon>
        <taxon>Spermatophyta</taxon>
        <taxon>Magnoliopsida</taxon>
        <taxon>Ranunculales</taxon>
        <taxon>Menispermaceae</taxon>
        <taxon>Menispermoideae</taxon>
        <taxon>Cissampelideae</taxon>
        <taxon>Stephania</taxon>
    </lineage>
</organism>
<proteinExistence type="predicted"/>
<keyword evidence="4" id="KW-1133">Transmembrane helix</keyword>